<feature type="region of interest" description="Disordered" evidence="1">
    <location>
        <begin position="43"/>
        <end position="63"/>
    </location>
</feature>
<dbReference type="Proteomes" id="UP000697710">
    <property type="component" value="Unassembled WGS sequence"/>
</dbReference>
<name>A0A956M345_UNCEI</name>
<protein>
    <submittedName>
        <fullName evidence="2">SlyX family protein</fullName>
    </submittedName>
</protein>
<dbReference type="InterPro" id="IPR007236">
    <property type="entry name" value="SlyX"/>
</dbReference>
<sequence length="63" mass="7084">MVEVQTQLAYQEDTVSALNDALASQQQEILVLRRQLQLLKQRLDEHAASPAGQGAEQEKPPHY</sequence>
<evidence type="ECO:0000313" key="2">
    <source>
        <dbReference type="EMBL" id="MCA9729065.1"/>
    </source>
</evidence>
<reference evidence="2" key="1">
    <citation type="submission" date="2020-04" db="EMBL/GenBank/DDBJ databases">
        <authorList>
            <person name="Zhang T."/>
        </authorList>
    </citation>
    <scope>NUCLEOTIDE SEQUENCE</scope>
    <source>
        <strain evidence="2">HKST-UBA01</strain>
    </source>
</reference>
<dbReference type="EMBL" id="JAGQHR010000562">
    <property type="protein sequence ID" value="MCA9729065.1"/>
    <property type="molecule type" value="Genomic_DNA"/>
</dbReference>
<accession>A0A956M345</accession>
<gene>
    <name evidence="2" type="ORF">KC729_15345</name>
</gene>
<dbReference type="Pfam" id="PF04102">
    <property type="entry name" value="SlyX"/>
    <property type="match status" value="1"/>
</dbReference>
<organism evidence="2 3">
    <name type="scientific">Eiseniibacteriota bacterium</name>
    <dbReference type="NCBI Taxonomy" id="2212470"/>
    <lineage>
        <taxon>Bacteria</taxon>
        <taxon>Candidatus Eiseniibacteriota</taxon>
    </lineage>
</organism>
<dbReference type="PANTHER" id="PTHR36508">
    <property type="entry name" value="PROTEIN SLYX"/>
    <property type="match status" value="1"/>
</dbReference>
<dbReference type="Gene3D" id="1.20.5.300">
    <property type="match status" value="1"/>
</dbReference>
<proteinExistence type="predicted"/>
<evidence type="ECO:0000256" key="1">
    <source>
        <dbReference type="SAM" id="MobiDB-lite"/>
    </source>
</evidence>
<evidence type="ECO:0000313" key="3">
    <source>
        <dbReference type="Proteomes" id="UP000697710"/>
    </source>
</evidence>
<dbReference type="AlphaFoldDB" id="A0A956M345"/>
<comment type="caution">
    <text evidence="2">The sequence shown here is derived from an EMBL/GenBank/DDBJ whole genome shotgun (WGS) entry which is preliminary data.</text>
</comment>
<reference evidence="2" key="2">
    <citation type="journal article" date="2021" name="Microbiome">
        <title>Successional dynamics and alternative stable states in a saline activated sludge microbial community over 9 years.</title>
        <authorList>
            <person name="Wang Y."/>
            <person name="Ye J."/>
            <person name="Ju F."/>
            <person name="Liu L."/>
            <person name="Boyd J.A."/>
            <person name="Deng Y."/>
            <person name="Parks D.H."/>
            <person name="Jiang X."/>
            <person name="Yin X."/>
            <person name="Woodcroft B.J."/>
            <person name="Tyson G.W."/>
            <person name="Hugenholtz P."/>
            <person name="Polz M.F."/>
            <person name="Zhang T."/>
        </authorList>
    </citation>
    <scope>NUCLEOTIDE SEQUENCE</scope>
    <source>
        <strain evidence="2">HKST-UBA01</strain>
    </source>
</reference>
<dbReference type="PANTHER" id="PTHR36508:SF1">
    <property type="entry name" value="PROTEIN SLYX"/>
    <property type="match status" value="1"/>
</dbReference>